<accession>D9I6A9</accession>
<name>D9I6A9_9CAUD</name>
<gene>
    <name evidence="2" type="primary">68</name>
    <name evidence="2" type="ORF">Acj133p175</name>
</gene>
<keyword evidence="3" id="KW-1185">Reference proteome</keyword>
<dbReference type="GeneID" id="10323162"/>
<evidence type="ECO:0000313" key="3">
    <source>
        <dbReference type="Proteomes" id="UP000000330"/>
    </source>
</evidence>
<feature type="compositionally biased region" description="Basic residues" evidence="1">
    <location>
        <begin position="100"/>
        <end position="119"/>
    </location>
</feature>
<sequence>MQTFILDELLESHEYHSKLALAKTHYNSLSESLTGPEIMAVAIKMIPDDPALAVALGSLAENTQLDEFIVRQVSSKGEVKRLKDRDTRKRLATQTTGLSKARRREISRKAVRTKKSQPSKVARAVRTRKKAMKRRIALGY</sequence>
<evidence type="ECO:0000313" key="2">
    <source>
        <dbReference type="EMBL" id="ADJ19490.1"/>
    </source>
</evidence>
<organism evidence="2 3">
    <name type="scientific">Acinetobacter phage 133</name>
    <dbReference type="NCBI Taxonomy" id="2919552"/>
    <lineage>
        <taxon>Viruses</taxon>
        <taxon>Duplodnaviria</taxon>
        <taxon>Heunggongvirae</taxon>
        <taxon>Uroviricota</taxon>
        <taxon>Caudoviricetes</taxon>
        <taxon>Pantevenvirales</taxon>
        <taxon>Straboviridae</taxon>
        <taxon>Tevenvirinae</taxon>
        <taxon>Centumtrigintavirus</taxon>
        <taxon>Centumtrigintavirus cv133</taxon>
        <taxon>Acinetobacter virus 133</taxon>
    </lineage>
</organism>
<reference evidence="2 3" key="1">
    <citation type="journal article" date="2010" name="Virol. J.">
        <title>Genomes of the T4-related bacteriophages as windows on microbial genome evolution.</title>
        <authorList>
            <person name="Petrov V.M."/>
            <person name="Ratnayaka S."/>
            <person name="Nolan J.M."/>
            <person name="Miller E.S."/>
            <person name="Karam J.D."/>
        </authorList>
    </citation>
    <scope>NUCLEOTIDE SEQUENCE [LARGE SCALE GENOMIC DNA]</scope>
    <source>
        <strain evidence="2">Acj133</strain>
    </source>
</reference>
<feature type="region of interest" description="Disordered" evidence="1">
    <location>
        <begin position="90"/>
        <end position="119"/>
    </location>
</feature>
<proteinExistence type="predicted"/>
<dbReference type="KEGG" id="vg:10323162"/>
<protein>
    <submittedName>
        <fullName evidence="2">Gp68 prohead core protein</fullName>
    </submittedName>
</protein>
<dbReference type="Proteomes" id="UP000000330">
    <property type="component" value="Segment"/>
</dbReference>
<dbReference type="EMBL" id="HM114315">
    <property type="protein sequence ID" value="ADJ19490.1"/>
    <property type="molecule type" value="Genomic_DNA"/>
</dbReference>
<dbReference type="RefSeq" id="YP_004300756.1">
    <property type="nucleotide sequence ID" value="NC_015250.1"/>
</dbReference>
<evidence type="ECO:0000256" key="1">
    <source>
        <dbReference type="SAM" id="MobiDB-lite"/>
    </source>
</evidence>